<name>A0A0H2Z1E8_ECOK1</name>
<reference evidence="1 2" key="1">
    <citation type="journal article" date="2007" name="J. Bacteriol.">
        <title>The genome sequence of avian pathogenic Escherichia coli strain O1:K1:H7 shares strong similarities with human extraintestinal pathogenic E. coli genomes.</title>
        <authorList>
            <person name="Johnson T.J."/>
            <person name="Kariyawasam S."/>
            <person name="Wannemuehler Y."/>
            <person name="Mangiamele P."/>
            <person name="Johnson S.J."/>
            <person name="Doetkott C."/>
            <person name="Skyberg J.A."/>
            <person name="Lynne A.M."/>
            <person name="Johnson J.R."/>
            <person name="Nolan L.K."/>
        </authorList>
    </citation>
    <scope>NUCLEOTIDE SEQUENCE [LARGE SCALE GENOMIC DNA]</scope>
    <source>
        <strain evidence="1">APEC O1</strain>
    </source>
</reference>
<dbReference type="RefSeq" id="WP_000026204.1">
    <property type="nucleotide sequence ID" value="NC_008563.1"/>
</dbReference>
<dbReference type="HOGENOM" id="CLU_071046_0_0_6"/>
<organism evidence="1 2">
    <name type="scientific">Escherichia coli O1:K1 / APEC</name>
    <dbReference type="NCBI Taxonomy" id="405955"/>
    <lineage>
        <taxon>Bacteria</taxon>
        <taxon>Pseudomonadati</taxon>
        <taxon>Pseudomonadota</taxon>
        <taxon>Gammaproteobacteria</taxon>
        <taxon>Enterobacterales</taxon>
        <taxon>Enterobacteriaceae</taxon>
        <taxon>Escherichia</taxon>
    </lineage>
</organism>
<gene>
    <name evidence="1" type="ORF">APECO1_4025</name>
</gene>
<dbReference type="GO" id="GO:0003677">
    <property type="term" value="F:DNA binding"/>
    <property type="evidence" value="ECO:0007669"/>
    <property type="project" value="InterPro"/>
</dbReference>
<dbReference type="Pfam" id="PF03837">
    <property type="entry name" value="RecT"/>
    <property type="match status" value="1"/>
</dbReference>
<dbReference type="NCBIfam" id="NF007351">
    <property type="entry name" value="PRK09846.1"/>
    <property type="match status" value="1"/>
</dbReference>
<proteinExistence type="predicted"/>
<evidence type="ECO:0000313" key="1">
    <source>
        <dbReference type="EMBL" id="ABJ01927.1"/>
    </source>
</evidence>
<dbReference type="GO" id="GO:0006259">
    <property type="term" value="P:DNA metabolic process"/>
    <property type="evidence" value="ECO:0007669"/>
    <property type="project" value="InterPro"/>
</dbReference>
<protein>
    <submittedName>
        <fullName evidence="1">RecT-like protein</fullName>
    </submittedName>
</protein>
<dbReference type="KEGG" id="ecv:APECO1_4025"/>
<evidence type="ECO:0000313" key="2">
    <source>
        <dbReference type="Proteomes" id="UP000008216"/>
    </source>
</evidence>
<dbReference type="InterPro" id="IPR004590">
    <property type="entry name" value="ssDNA_annealing_RecT"/>
</dbReference>
<dbReference type="EMBL" id="CP000468">
    <property type="protein sequence ID" value="ABJ01927.1"/>
    <property type="molecule type" value="Genomic_DNA"/>
</dbReference>
<dbReference type="Proteomes" id="UP000008216">
    <property type="component" value="Chromosome"/>
</dbReference>
<accession>A0A0H2Z1E8</accession>
<sequence>MSINALKAAATGNQVAHHNEKPTTLAGLLADPKIKAQMALALPKHMTADRLARIATTEIRKVPKLASCDQASFLGAIMQCAQLGLEPGGALGHAYLIPFDKRQKVNGRWETVSTEAQLIIGYRGMIDLARRSGQILSISARTVHTNDKFSYSYGLEETLEHLPCETGDRGELTHVYAVARLKDGGVQFEVMSRADIEKVRALSKAGSSGPWVDHFDEMAKKTVIRRLFKYLPVSIEMQKAVVMDERAEAGLSQDNAAVITGEYSVVDDERQHLSPISDSEREEAREYIIAILNSLDPSAEDAKTMFKRAENEINTMAEKLGDEYHQKFMMTLNDMRPEFE</sequence>
<keyword evidence="2" id="KW-1185">Reference proteome</keyword>
<dbReference type="AlphaFoldDB" id="A0A0H2Z1E8"/>
<dbReference type="InterPro" id="IPR018330">
    <property type="entry name" value="RecT_fam"/>
</dbReference>
<dbReference type="NCBIfam" id="TIGR00616">
    <property type="entry name" value="rect"/>
    <property type="match status" value="1"/>
</dbReference>